<name>A0A1H0XQB3_9LACT</name>
<dbReference type="InterPro" id="IPR000150">
    <property type="entry name" value="Cof"/>
</dbReference>
<evidence type="ECO:0000313" key="2">
    <source>
        <dbReference type="Proteomes" id="UP000199481"/>
    </source>
</evidence>
<gene>
    <name evidence="1" type="ORF">SAMN04487752_0379</name>
</gene>
<dbReference type="GO" id="GO:0016791">
    <property type="term" value="F:phosphatase activity"/>
    <property type="evidence" value="ECO:0007669"/>
    <property type="project" value="TreeGrafter"/>
</dbReference>
<dbReference type="InterPro" id="IPR006379">
    <property type="entry name" value="HAD-SF_hydro_IIB"/>
</dbReference>
<dbReference type="SFLD" id="SFLDG01140">
    <property type="entry name" value="C2.B:_Phosphomannomutase_and_P"/>
    <property type="match status" value="1"/>
</dbReference>
<dbReference type="SUPFAM" id="SSF56784">
    <property type="entry name" value="HAD-like"/>
    <property type="match status" value="1"/>
</dbReference>
<reference evidence="2" key="1">
    <citation type="submission" date="2016-10" db="EMBL/GenBank/DDBJ databases">
        <authorList>
            <person name="Varghese N."/>
            <person name="Submissions S."/>
        </authorList>
    </citation>
    <scope>NUCLEOTIDE SEQUENCE [LARGE SCALE GENOMIC DNA]</scope>
    <source>
        <strain evidence="2">MPL-11</strain>
    </source>
</reference>
<dbReference type="Proteomes" id="UP000199481">
    <property type="component" value="Unassembled WGS sequence"/>
</dbReference>
<dbReference type="EMBL" id="FNJW01000008">
    <property type="protein sequence ID" value="SDQ04999.1"/>
    <property type="molecule type" value="Genomic_DNA"/>
</dbReference>
<sequence>MQKKMIFFDIDGTLVNDQKNIPESTKLAIKELKNNGHEIAIATGRNLFMAQNIIDELEISHYVVCNGAAGYLHNEQVYENPLDQAQLEKLIQVADLNNHDMIYETPETLRRRNEEADVSITTAMKSVGYGVPKYDRDFYLHNSLVQCLLFYREDEKQFYESGQFSKFRFVRWHDSGVDVLPHDGSKANTVIRVALENGFNIEDTIAFGDGLNDLEMIEKVGTGVAMGNALESVKLRADKVTKSCNEDGIYIALKELGLI</sequence>
<dbReference type="Pfam" id="PF08282">
    <property type="entry name" value="Hydrolase_3"/>
    <property type="match status" value="1"/>
</dbReference>
<dbReference type="Gene3D" id="3.40.50.1000">
    <property type="entry name" value="HAD superfamily/HAD-like"/>
    <property type="match status" value="1"/>
</dbReference>
<organism evidence="1 2">
    <name type="scientific">Carnobacterium viridans</name>
    <dbReference type="NCBI Taxonomy" id="174587"/>
    <lineage>
        <taxon>Bacteria</taxon>
        <taxon>Bacillati</taxon>
        <taxon>Bacillota</taxon>
        <taxon>Bacilli</taxon>
        <taxon>Lactobacillales</taxon>
        <taxon>Carnobacteriaceae</taxon>
        <taxon>Carnobacterium</taxon>
    </lineage>
</organism>
<dbReference type="GO" id="GO:0000287">
    <property type="term" value="F:magnesium ion binding"/>
    <property type="evidence" value="ECO:0007669"/>
    <property type="project" value="TreeGrafter"/>
</dbReference>
<dbReference type="Gene3D" id="3.30.1240.10">
    <property type="match status" value="1"/>
</dbReference>
<dbReference type="AlphaFoldDB" id="A0A1H0XQB3"/>
<dbReference type="SFLD" id="SFLDS00003">
    <property type="entry name" value="Haloacid_Dehalogenase"/>
    <property type="match status" value="1"/>
</dbReference>
<dbReference type="OrthoDB" id="9810101at2"/>
<dbReference type="InterPro" id="IPR023214">
    <property type="entry name" value="HAD_sf"/>
</dbReference>
<evidence type="ECO:0008006" key="3">
    <source>
        <dbReference type="Google" id="ProtNLM"/>
    </source>
</evidence>
<accession>A0A1H0XQB3</accession>
<dbReference type="PANTHER" id="PTHR10000">
    <property type="entry name" value="PHOSPHOSERINE PHOSPHATASE"/>
    <property type="match status" value="1"/>
</dbReference>
<dbReference type="NCBIfam" id="TIGR01484">
    <property type="entry name" value="HAD-SF-IIB"/>
    <property type="match status" value="1"/>
</dbReference>
<proteinExistence type="predicted"/>
<dbReference type="PROSITE" id="PS01229">
    <property type="entry name" value="COF_2"/>
    <property type="match status" value="1"/>
</dbReference>
<dbReference type="GO" id="GO:0005829">
    <property type="term" value="C:cytosol"/>
    <property type="evidence" value="ECO:0007669"/>
    <property type="project" value="TreeGrafter"/>
</dbReference>
<protein>
    <recommendedName>
        <fullName evidence="3">Cof subfamily of IIB subfamily of haloacid dehalogenase superfamily/HAD-superfamily hydrolase, subfamily IIB</fullName>
    </recommendedName>
</protein>
<dbReference type="PANTHER" id="PTHR10000:SF25">
    <property type="entry name" value="PHOSPHATASE YKRA-RELATED"/>
    <property type="match status" value="1"/>
</dbReference>
<dbReference type="NCBIfam" id="TIGR00099">
    <property type="entry name" value="Cof-subfamily"/>
    <property type="match status" value="1"/>
</dbReference>
<keyword evidence="2" id="KW-1185">Reference proteome</keyword>
<dbReference type="InterPro" id="IPR036412">
    <property type="entry name" value="HAD-like_sf"/>
</dbReference>
<evidence type="ECO:0000313" key="1">
    <source>
        <dbReference type="EMBL" id="SDQ04999.1"/>
    </source>
</evidence>
<dbReference type="RefSeq" id="WP_035022373.1">
    <property type="nucleotide sequence ID" value="NZ_CP084916.1"/>
</dbReference>